<sequence>MLRPKHVITSNGDDHGLTVDESFDPAQQVEGNLVFTRGGVYAEYLLDGRAVTMRSFNVHEEAAKLTQSLGRQLPSGAQIRGLLVAEDKKAIMRSMVGSHTDNKAWIKQCRAWEPTIAAPSKAITSGYTGPVRARFWLSIPVDSGTSGRTTLGQGKRVLDWISGRDKDSDTSIHHYRTVARKIVGALPNQFNIRPASPAQIQWYYRHRAGLGVIHQPIPTDGAGPSSLTAADFPQMALDEGDNADRPWWRPKVQPLVRVYDPNNPMAASSYQTFLTVEHFPESGIWFPRASYLHGLLNVQTDAAIEWTQHYDVRTPEEAKAVNYRYTKNIKDQIDQRGDRGREDDELPKKLKSTRAYTRKMSNPAERELDHSTIIAVGAATPAALDDAVKQIRQELESVGIVVRRRRGAQLQLWKAFHTGSENSCPLDEFRNPTTAHEWSLFLPLISGRVGNVKGSPLAVDQTTMRPSVILHDPEGCARRNNNTGLAIVGDPGGGKTHRAKLSALELIYRGGRVVVFEPDTIAEWRTALRSVPGVLFIDPTLAEWCFDPLVIFPTAVAARVAAAHILPWIGLPANHIQAKRYRRLLRPENRERLEINSHRELMSYLRAQPGSDEDELLLRLESAEEDFPGLFDDSLPAYHPQDGAATVYLTGNLALPDSSDEYEQLSGPQRAGMAVYGLLIELEQKFMFGRRHIFDVMIFEECAELLAYPATARIAHLITRRGRKHATGIWFITQDYRDLAHMGDKFVTQKWIFRVQDPELAYLTLKWARIDPEMYPQLVDTLSQDTSPGNTREDDLVETDADGTVRITEASAVDPERRGEGFMVDELGRVARVQFFGAPTDNLARDFDSTPMQGAA</sequence>
<dbReference type="InterPro" id="IPR027417">
    <property type="entry name" value="P-loop_NTPase"/>
</dbReference>
<proteinExistence type="predicted"/>
<reference evidence="1 2" key="1">
    <citation type="submission" date="2020-04" db="EMBL/GenBank/DDBJ databases">
        <title>MicrobeNet Type strains.</title>
        <authorList>
            <person name="Nicholson A.C."/>
        </authorList>
    </citation>
    <scope>NUCLEOTIDE SEQUENCE [LARGE SCALE GENOMIC DNA]</scope>
    <source>
        <strain evidence="1 2">ATCC 700731</strain>
    </source>
</reference>
<accession>A0A7X6RZV2</accession>
<dbReference type="GO" id="GO:0005524">
    <property type="term" value="F:ATP binding"/>
    <property type="evidence" value="ECO:0007669"/>
    <property type="project" value="UniProtKB-KW"/>
</dbReference>
<dbReference type="Proteomes" id="UP000518188">
    <property type="component" value="Unassembled WGS sequence"/>
</dbReference>
<dbReference type="SUPFAM" id="SSF52540">
    <property type="entry name" value="P-loop containing nucleoside triphosphate hydrolases"/>
    <property type="match status" value="1"/>
</dbReference>
<evidence type="ECO:0000313" key="2">
    <source>
        <dbReference type="Proteomes" id="UP000518188"/>
    </source>
</evidence>
<name>A0A7X6RZV2_9MYCO</name>
<dbReference type="Gene3D" id="3.40.50.300">
    <property type="entry name" value="P-loop containing nucleotide triphosphate hydrolases"/>
    <property type="match status" value="2"/>
</dbReference>
<dbReference type="Pfam" id="PF12846">
    <property type="entry name" value="AAA_10"/>
    <property type="match status" value="1"/>
</dbReference>
<keyword evidence="1" id="KW-0547">Nucleotide-binding</keyword>
<gene>
    <name evidence="1" type="ORF">HGA11_29030</name>
</gene>
<keyword evidence="1" id="KW-0067">ATP-binding</keyword>
<protein>
    <submittedName>
        <fullName evidence="1">ATP-binding protein</fullName>
    </submittedName>
</protein>
<comment type="caution">
    <text evidence="1">The sequence shown here is derived from an EMBL/GenBank/DDBJ whole genome shotgun (WGS) entry which is preliminary data.</text>
</comment>
<dbReference type="EMBL" id="JAAXPJ010000015">
    <property type="protein sequence ID" value="NKZ15021.1"/>
    <property type="molecule type" value="Genomic_DNA"/>
</dbReference>
<organism evidence="1 2">
    <name type="scientific">Mycolicibacterium septicum DSM 44393</name>
    <dbReference type="NCBI Taxonomy" id="1341646"/>
    <lineage>
        <taxon>Bacteria</taxon>
        <taxon>Bacillati</taxon>
        <taxon>Actinomycetota</taxon>
        <taxon>Actinomycetes</taxon>
        <taxon>Mycobacteriales</taxon>
        <taxon>Mycobacteriaceae</taxon>
        <taxon>Mycolicibacterium</taxon>
    </lineage>
</organism>
<evidence type="ECO:0000313" key="1">
    <source>
        <dbReference type="EMBL" id="NKZ15021.1"/>
    </source>
</evidence>
<dbReference type="AlphaFoldDB" id="A0A7X6RZV2"/>